<evidence type="ECO:0000256" key="2">
    <source>
        <dbReference type="ARBA" id="ARBA00007651"/>
    </source>
</evidence>
<evidence type="ECO:0000256" key="4">
    <source>
        <dbReference type="ARBA" id="ARBA00022475"/>
    </source>
</evidence>
<gene>
    <name evidence="10" type="ORF">KP509_23G004400</name>
</gene>
<evidence type="ECO:0000313" key="11">
    <source>
        <dbReference type="Proteomes" id="UP000825935"/>
    </source>
</evidence>
<reference evidence="10 11" key="1">
    <citation type="submission" date="2021-08" db="EMBL/GenBank/DDBJ databases">
        <title>WGS assembly of Ceratopteris richardii.</title>
        <authorList>
            <person name="Marchant D.B."/>
            <person name="Chen G."/>
            <person name="Jenkins J."/>
            <person name="Shu S."/>
            <person name="Leebens-Mack J."/>
            <person name="Grimwood J."/>
            <person name="Schmutz J."/>
            <person name="Soltis P."/>
            <person name="Soltis D."/>
            <person name="Chen Z.-H."/>
        </authorList>
    </citation>
    <scope>NUCLEOTIDE SEQUENCE [LARGE SCALE GENOMIC DNA]</scope>
    <source>
        <strain evidence="10">Whitten #5841</strain>
        <tissue evidence="10">Leaf</tissue>
    </source>
</reference>
<comment type="subunit">
    <text evidence="3 8">Homodimer and heterodimers.</text>
</comment>
<feature type="transmembrane region" description="Helical" evidence="8">
    <location>
        <begin position="98"/>
        <end position="124"/>
    </location>
</feature>
<dbReference type="Proteomes" id="UP000825935">
    <property type="component" value="Chromosome 23"/>
</dbReference>
<evidence type="ECO:0000256" key="1">
    <source>
        <dbReference type="ARBA" id="ARBA00004651"/>
    </source>
</evidence>
<keyword evidence="11" id="KW-1185">Reference proteome</keyword>
<comment type="similarity">
    <text evidence="2 8">Belongs to the Casparian strip membrane proteins (CASP) family.</text>
</comment>
<dbReference type="EMBL" id="CM035428">
    <property type="protein sequence ID" value="KAH7300936.1"/>
    <property type="molecule type" value="Genomic_DNA"/>
</dbReference>
<evidence type="ECO:0000313" key="10">
    <source>
        <dbReference type="EMBL" id="KAH7300936.1"/>
    </source>
</evidence>
<evidence type="ECO:0000256" key="5">
    <source>
        <dbReference type="ARBA" id="ARBA00022692"/>
    </source>
</evidence>
<dbReference type="PANTHER" id="PTHR33573:SF17">
    <property type="entry name" value="CASP-LIKE PROTEIN 4D1"/>
    <property type="match status" value="1"/>
</dbReference>
<feature type="domain" description="Casparian strip membrane protein" evidence="9">
    <location>
        <begin position="29"/>
        <end position="150"/>
    </location>
</feature>
<dbReference type="AlphaFoldDB" id="A0A8T2RWS4"/>
<organism evidence="10 11">
    <name type="scientific">Ceratopteris richardii</name>
    <name type="common">Triangle waterfern</name>
    <dbReference type="NCBI Taxonomy" id="49495"/>
    <lineage>
        <taxon>Eukaryota</taxon>
        <taxon>Viridiplantae</taxon>
        <taxon>Streptophyta</taxon>
        <taxon>Embryophyta</taxon>
        <taxon>Tracheophyta</taxon>
        <taxon>Polypodiopsida</taxon>
        <taxon>Polypodiidae</taxon>
        <taxon>Polypodiales</taxon>
        <taxon>Pteridineae</taxon>
        <taxon>Pteridaceae</taxon>
        <taxon>Parkerioideae</taxon>
        <taxon>Ceratopteris</taxon>
    </lineage>
</organism>
<accession>A0A8T2RWS4</accession>
<dbReference type="OrthoDB" id="685197at2759"/>
<dbReference type="PANTHER" id="PTHR33573">
    <property type="entry name" value="CASP-LIKE PROTEIN 4A4"/>
    <property type="match status" value="1"/>
</dbReference>
<proteinExistence type="inferred from homology"/>
<evidence type="ECO:0000259" key="9">
    <source>
        <dbReference type="Pfam" id="PF04535"/>
    </source>
</evidence>
<sequence>MGDDILGGSKVMETQSQQPIPNTARRSLVNELIVRICVSVVTVISLSLIGSDNGFNNIPAFNYLLASVILAFLYSITQSVILGYHLAPCGSNFMQMPFYRYFTSTADLVISLLLLSGSSAAFAITTGANTANTFFAQANGSASLALFSFFIMLPMVAFSFQRILSPY</sequence>
<dbReference type="EMBL" id="CM035428">
    <property type="protein sequence ID" value="KAH7300937.1"/>
    <property type="molecule type" value="Genomic_DNA"/>
</dbReference>
<evidence type="ECO:0000256" key="3">
    <source>
        <dbReference type="ARBA" id="ARBA00011489"/>
    </source>
</evidence>
<keyword evidence="6 8" id="KW-1133">Transmembrane helix</keyword>
<feature type="transmembrane region" description="Helical" evidence="8">
    <location>
        <begin position="63"/>
        <end position="86"/>
    </location>
</feature>
<feature type="transmembrane region" description="Helical" evidence="8">
    <location>
        <begin position="32"/>
        <end position="51"/>
    </location>
</feature>
<dbReference type="InterPro" id="IPR006702">
    <property type="entry name" value="CASP_dom"/>
</dbReference>
<keyword evidence="7 8" id="KW-0472">Membrane</keyword>
<protein>
    <recommendedName>
        <fullName evidence="8">CASP-like protein</fullName>
    </recommendedName>
</protein>
<feature type="transmembrane region" description="Helical" evidence="8">
    <location>
        <begin position="144"/>
        <end position="164"/>
    </location>
</feature>
<evidence type="ECO:0000256" key="6">
    <source>
        <dbReference type="ARBA" id="ARBA00022989"/>
    </source>
</evidence>
<dbReference type="Pfam" id="PF04535">
    <property type="entry name" value="CASP_dom"/>
    <property type="match status" value="1"/>
</dbReference>
<dbReference type="GO" id="GO:0005886">
    <property type="term" value="C:plasma membrane"/>
    <property type="evidence" value="ECO:0007669"/>
    <property type="project" value="UniProtKB-SubCell"/>
</dbReference>
<comment type="subcellular location">
    <subcellularLocation>
        <location evidence="1 8">Cell membrane</location>
        <topology evidence="1 8">Multi-pass membrane protein</topology>
    </subcellularLocation>
</comment>
<keyword evidence="4 8" id="KW-1003">Cell membrane</keyword>
<comment type="caution">
    <text evidence="10">The sequence shown here is derived from an EMBL/GenBank/DDBJ whole genome shotgun (WGS) entry which is preliminary data.</text>
</comment>
<evidence type="ECO:0000256" key="7">
    <source>
        <dbReference type="ARBA" id="ARBA00023136"/>
    </source>
</evidence>
<evidence type="ECO:0000256" key="8">
    <source>
        <dbReference type="RuleBase" id="RU361233"/>
    </source>
</evidence>
<keyword evidence="5 8" id="KW-0812">Transmembrane</keyword>
<dbReference type="OMA" id="MEMENAH"/>
<name>A0A8T2RWS4_CERRI</name>